<accession>A0A5E8CLT4</accession>
<name>A0A5E8CLT4_9ZZZZ</name>
<reference evidence="1" key="1">
    <citation type="submission" date="2019-09" db="EMBL/GenBank/DDBJ databases">
        <authorList>
            <person name="Needham M D."/>
        </authorList>
    </citation>
    <scope>NUCLEOTIDE SEQUENCE</scope>
</reference>
<evidence type="ECO:0000313" key="1">
    <source>
        <dbReference type="EMBL" id="VVU94952.1"/>
    </source>
</evidence>
<dbReference type="EMBL" id="CABVLZ010000002">
    <property type="protein sequence ID" value="VVU94952.1"/>
    <property type="molecule type" value="Genomic_DNA"/>
</dbReference>
<sequence>MKKKDLLGVLGLCIIINTDLKREKKEMQKIEKIRQQLYNSSFDRMYGIKYGYGKYGYGTYYGKYNIMNSEIYFIISHYRENDSNKIFPLCRGIFNLPLGPVQYQYAKNFNQGVLDGALAGAVAGSIFGNQKVEVQDLVLGGFLGGMFFNQSKSFLILPDPSTNLYKVPLDTNCERKPSHKLIISNSVRSPFILERFLNNYALKLKNTNSQIPKIGINTIENIQAQIRIKEEIYVVTGRIVCSRRKVYYITNTISYNNMNEDFHSVTALIYQKNSETQEIVNSGIIGGFLNLWLGDKDEDDKNKFVEGFIAGGAYEALNEDQTFEINLQQFSFQTYLIEDFIVSDNRTATTILF</sequence>
<dbReference type="AlphaFoldDB" id="A0A5E8CLT4"/>
<proteinExistence type="predicted"/>
<organism evidence="1">
    <name type="scientific">seawater metagenome</name>
    <dbReference type="NCBI Taxonomy" id="1561972"/>
    <lineage>
        <taxon>unclassified sequences</taxon>
        <taxon>metagenomes</taxon>
        <taxon>ecological metagenomes</taxon>
    </lineage>
</organism>
<protein>
    <submittedName>
        <fullName evidence="1">Uncharacterized protein</fullName>
    </submittedName>
</protein>
<gene>
    <name evidence="1" type="ORF">CPAV1605_677</name>
</gene>